<feature type="domain" description="TECPR1-like DysF" evidence="7">
    <location>
        <begin position="113"/>
        <end position="555"/>
    </location>
</feature>
<dbReference type="EMBL" id="HG793126">
    <property type="protein sequence ID" value="CDK25900.1"/>
    <property type="molecule type" value="Genomic_DNA"/>
</dbReference>
<dbReference type="PANTHER" id="PTHR28304">
    <property type="entry name" value="PEROXISOMAL MEMBRANE PROTEIN PEX29"/>
    <property type="match status" value="1"/>
</dbReference>
<evidence type="ECO:0000256" key="5">
    <source>
        <dbReference type="SAM" id="MobiDB-lite"/>
    </source>
</evidence>
<feature type="compositionally biased region" description="Basic and acidic residues" evidence="5">
    <location>
        <begin position="217"/>
        <end position="233"/>
    </location>
</feature>
<dbReference type="InterPro" id="IPR052816">
    <property type="entry name" value="Peroxisomal_Membrane_PEX28-32"/>
</dbReference>
<dbReference type="AlphaFoldDB" id="W6MUT2"/>
<feature type="transmembrane region" description="Helical" evidence="6">
    <location>
        <begin position="163"/>
        <end position="186"/>
    </location>
</feature>
<organism evidence="8 9">
    <name type="scientific">Kuraishia capsulata CBS 1993</name>
    <dbReference type="NCBI Taxonomy" id="1382522"/>
    <lineage>
        <taxon>Eukaryota</taxon>
        <taxon>Fungi</taxon>
        <taxon>Dikarya</taxon>
        <taxon>Ascomycota</taxon>
        <taxon>Saccharomycotina</taxon>
        <taxon>Pichiomycetes</taxon>
        <taxon>Pichiales</taxon>
        <taxon>Pichiaceae</taxon>
        <taxon>Kuraishia</taxon>
    </lineage>
</organism>
<proteinExistence type="predicted"/>
<evidence type="ECO:0000256" key="4">
    <source>
        <dbReference type="ARBA" id="ARBA00023136"/>
    </source>
</evidence>
<dbReference type="HOGENOM" id="CLU_034954_0_0_1"/>
<protein>
    <recommendedName>
        <fullName evidence="7">TECPR1-like DysF domain-containing protein</fullName>
    </recommendedName>
</protein>
<accession>W6MUT2</accession>
<evidence type="ECO:0000256" key="6">
    <source>
        <dbReference type="SAM" id="Phobius"/>
    </source>
</evidence>
<dbReference type="GeneID" id="34519299"/>
<evidence type="ECO:0000259" key="7">
    <source>
        <dbReference type="Pfam" id="PF06398"/>
    </source>
</evidence>
<feature type="compositionally biased region" description="Polar residues" evidence="5">
    <location>
        <begin position="264"/>
        <end position="286"/>
    </location>
</feature>
<reference evidence="8" key="1">
    <citation type="submission" date="2013-12" db="EMBL/GenBank/DDBJ databases">
        <authorList>
            <person name="Genoscope - CEA"/>
        </authorList>
    </citation>
    <scope>NUCLEOTIDE SEQUENCE</scope>
    <source>
        <strain evidence="8">CBS 1993</strain>
    </source>
</reference>
<feature type="region of interest" description="Disordered" evidence="5">
    <location>
        <begin position="404"/>
        <end position="432"/>
    </location>
</feature>
<feature type="region of interest" description="Disordered" evidence="5">
    <location>
        <begin position="208"/>
        <end position="238"/>
    </location>
</feature>
<dbReference type="STRING" id="1382522.W6MUT2"/>
<reference evidence="8" key="2">
    <citation type="submission" date="2014-02" db="EMBL/GenBank/DDBJ databases">
        <title>Complete DNA sequence of /Kuraishia capsulata/ illustrates novel genomic features among budding yeasts (/Saccharomycotina/).</title>
        <authorList>
            <person name="Morales L."/>
            <person name="Noel B."/>
            <person name="Porcel B."/>
            <person name="Marcet-Houben M."/>
            <person name="Hullo M-F."/>
            <person name="Sacerdot C."/>
            <person name="Tekaia F."/>
            <person name="Leh-Louis V."/>
            <person name="Despons L."/>
            <person name="Khanna V."/>
            <person name="Aury J-M."/>
            <person name="Barbe V."/>
            <person name="Couloux A."/>
            <person name="Labadie K."/>
            <person name="Pelletier E."/>
            <person name="Souciet J-L."/>
            <person name="Boekhout T."/>
            <person name="Gabaldon T."/>
            <person name="Wincker P."/>
            <person name="Dujon B."/>
        </authorList>
    </citation>
    <scope>NUCLEOTIDE SEQUENCE</scope>
    <source>
        <strain evidence="8">CBS 1993</strain>
    </source>
</reference>
<dbReference type="PANTHER" id="PTHR28304:SF1">
    <property type="entry name" value="PEROXISOMAL MEMBRANE PROTEIN PEX28"/>
    <property type="match status" value="1"/>
</dbReference>
<evidence type="ECO:0000256" key="1">
    <source>
        <dbReference type="ARBA" id="ARBA00004141"/>
    </source>
</evidence>
<dbReference type="Pfam" id="PF06398">
    <property type="entry name" value="Pex24p"/>
    <property type="match status" value="1"/>
</dbReference>
<dbReference type="GO" id="GO:0007031">
    <property type="term" value="P:peroxisome organization"/>
    <property type="evidence" value="ECO:0007669"/>
    <property type="project" value="TreeGrafter"/>
</dbReference>
<feature type="region of interest" description="Disordered" evidence="5">
    <location>
        <begin position="262"/>
        <end position="302"/>
    </location>
</feature>
<evidence type="ECO:0000256" key="2">
    <source>
        <dbReference type="ARBA" id="ARBA00022692"/>
    </source>
</evidence>
<keyword evidence="3 6" id="KW-1133">Transmembrane helix</keyword>
<dbReference type="Proteomes" id="UP000019384">
    <property type="component" value="Unassembled WGS sequence"/>
</dbReference>
<dbReference type="OrthoDB" id="74314at2759"/>
<gene>
    <name evidence="8" type="ORF">KUCA_T00001871001</name>
</gene>
<evidence type="ECO:0000313" key="9">
    <source>
        <dbReference type="Proteomes" id="UP000019384"/>
    </source>
</evidence>
<keyword evidence="9" id="KW-1185">Reference proteome</keyword>
<feature type="compositionally biased region" description="Basic and acidic residues" evidence="5">
    <location>
        <begin position="404"/>
        <end position="430"/>
    </location>
</feature>
<dbReference type="GO" id="GO:0005778">
    <property type="term" value="C:peroxisomal membrane"/>
    <property type="evidence" value="ECO:0007669"/>
    <property type="project" value="UniProtKB-ARBA"/>
</dbReference>
<name>W6MUT2_9ASCO</name>
<comment type="subcellular location">
    <subcellularLocation>
        <location evidence="1">Membrane</location>
        <topology evidence="1">Multi-pass membrane protein</topology>
    </subcellularLocation>
</comment>
<sequence length="576" mass="64737">MAQSDTPSAFRKKAIGALQNLYDKSSDLTESVAHEPSGKRMLAAAALSTMLQSGLNKVSSTGSAAGHYGIEQRGGHFTDRVIEKVLDVALAPKDRRPIEEKLTDPHRTKRPRLSVRTLFGNFKRLSARLDILFRVQYGIVRISSWDDPSLTLTALVLYSFGCVYPHLLLMYPAVWVLGYSMIPAYLNRHPLARRRLIPLRSRGGPALGFFAPDTLEQDDKSKGPAGFRDRNSPDSDGEEALTAAVLMDISNDSDGSIILDDSQAESQTGSQAESQPEQTAPTTASPVNPILPDETPPTPNKTARRVDLLLNMRDLQNLTGDVIGLMDSTEQFFYSQAGFSDEVGSTVLFFRLWLYVAVVFFLGPFIPWRSIFVVMAWVGLGFRLPKVKELVKLYKVRQQELRNRKEATDAESARNKGPDREVKTDPKLESQPKPLIKQRMSESIIVDEPPEVEEVEVFEIEQRSFTSTEYNPVCFSPSAFDADTEERMHRWRPAGVPMLEEVLPPTGWRFNSSEDWNIDTNPATWCLERYLKLVPADEGWAYDEQGDFRRRRLVRFAHRLPKPPLHPGKAAKDTSA</sequence>
<evidence type="ECO:0000256" key="3">
    <source>
        <dbReference type="ARBA" id="ARBA00022989"/>
    </source>
</evidence>
<dbReference type="RefSeq" id="XP_022457911.1">
    <property type="nucleotide sequence ID" value="XM_022604095.1"/>
</dbReference>
<evidence type="ECO:0000313" key="8">
    <source>
        <dbReference type="EMBL" id="CDK25900.1"/>
    </source>
</evidence>
<keyword evidence="2 6" id="KW-0812">Transmembrane</keyword>
<dbReference type="InterPro" id="IPR010482">
    <property type="entry name" value="TECPR1-like_DysF"/>
</dbReference>
<keyword evidence="4 6" id="KW-0472">Membrane</keyword>